<sequence>MSGFEIAGVVLGSLPLLCDTAKEVAGFLRKTRSWWQFETTFENFVSNLSTQEAAYTLVLRRVLDPLDISDSEFAGLLGNPQCKLWHEIHVQDALRQRLSSEYRWFMWNLFDLNQAVLDLQELLPLNKLHHLDSSSLESEMYRLQTTFSSDKDRLLDRISHINNDLHHVCLPPARKSSVSPTSVSAPLRVQFADAPVPLTSSILNLYNIEGDNPIELCNLAGPIPNDCKDALVIDGRRKITFKPEPVDQSPFGISSQQTFDTFLRATSMRYSRLYMGLRFALTLLSLATSAWIPSKLAKDDVFLVCSEAGGQTTKPFGPFFAKSSRDLQPPSHTAQHKLWNAKSTLLLLGIVLLELFHGETLESQASWAESLDENGQPNEMTMFCGAFLWVGRAQKSMKEYIGEDLGGGLYEAIRKCICFDFDREDDFGDSRFAELVY</sequence>
<proteinExistence type="predicted"/>
<evidence type="ECO:0000313" key="2">
    <source>
        <dbReference type="EMBL" id="KAF4480906.1"/>
    </source>
</evidence>
<dbReference type="GeneID" id="43612802"/>
<dbReference type="OrthoDB" id="3565018at2759"/>
<dbReference type="Pfam" id="PF24476">
    <property type="entry name" value="DUF7580"/>
    <property type="match status" value="1"/>
</dbReference>
<reference evidence="2 3" key="2">
    <citation type="submission" date="2020-04" db="EMBL/GenBank/DDBJ databases">
        <title>Genome sequencing and assembly of multiple isolates from the Colletotrichum gloeosporioides species complex.</title>
        <authorList>
            <person name="Gan P."/>
            <person name="Shirasu K."/>
        </authorList>
    </citation>
    <scope>NUCLEOTIDE SEQUENCE [LARGE SCALE GENOMIC DNA]</scope>
    <source>
        <strain evidence="2 3">Nara gc5</strain>
    </source>
</reference>
<evidence type="ECO:0000313" key="3">
    <source>
        <dbReference type="Proteomes" id="UP000011096"/>
    </source>
</evidence>
<dbReference type="InterPro" id="IPR056002">
    <property type="entry name" value="DUF7580"/>
</dbReference>
<keyword evidence="3" id="KW-1185">Reference proteome</keyword>
<evidence type="ECO:0000259" key="1">
    <source>
        <dbReference type="Pfam" id="PF24476"/>
    </source>
</evidence>
<dbReference type="EMBL" id="ANPB02000006">
    <property type="protein sequence ID" value="KAF4480906.1"/>
    <property type="molecule type" value="Genomic_DNA"/>
</dbReference>
<protein>
    <recommendedName>
        <fullName evidence="1">DUF7580 domain-containing protein</fullName>
    </recommendedName>
</protein>
<comment type="caution">
    <text evidence="2">The sequence shown here is derived from an EMBL/GenBank/DDBJ whole genome shotgun (WGS) entry which is preliminary data.</text>
</comment>
<dbReference type="RefSeq" id="XP_066008206.1">
    <property type="nucleotide sequence ID" value="XM_066152493.1"/>
</dbReference>
<dbReference type="PANTHER" id="PTHR35186">
    <property type="entry name" value="ANK_REP_REGION DOMAIN-CONTAINING PROTEIN"/>
    <property type="match status" value="1"/>
</dbReference>
<organism evidence="2 3">
    <name type="scientific">Colletotrichum fructicola (strain Nara gc5)</name>
    <name type="common">Anthracnose fungus</name>
    <name type="synonym">Colletotrichum gloeosporioides (strain Nara gc5)</name>
    <dbReference type="NCBI Taxonomy" id="1213859"/>
    <lineage>
        <taxon>Eukaryota</taxon>
        <taxon>Fungi</taxon>
        <taxon>Dikarya</taxon>
        <taxon>Ascomycota</taxon>
        <taxon>Pezizomycotina</taxon>
        <taxon>Sordariomycetes</taxon>
        <taxon>Hypocreomycetidae</taxon>
        <taxon>Glomerellales</taxon>
        <taxon>Glomerellaceae</taxon>
        <taxon>Colletotrichum</taxon>
        <taxon>Colletotrichum gloeosporioides species complex</taxon>
    </lineage>
</organism>
<gene>
    <name evidence="2" type="ORF">CGGC5_v011189</name>
</gene>
<dbReference type="AlphaFoldDB" id="A0A7J6IWL8"/>
<dbReference type="InParanoid" id="A0A7J6IWL8"/>
<accession>A0A7J6IWL8</accession>
<feature type="domain" description="DUF7580" evidence="1">
    <location>
        <begin position="272"/>
        <end position="422"/>
    </location>
</feature>
<reference evidence="2 3" key="1">
    <citation type="submission" date="2012-08" db="EMBL/GenBank/DDBJ databases">
        <authorList>
            <person name="Gan P.H.P."/>
            <person name="Ikeda K."/>
            <person name="Irieda H."/>
            <person name="Narusaka M."/>
            <person name="O'Connell R.J."/>
            <person name="Narusaka Y."/>
            <person name="Takano Y."/>
            <person name="Kubo Y."/>
            <person name="Shirasu K."/>
        </authorList>
    </citation>
    <scope>NUCLEOTIDE SEQUENCE [LARGE SCALE GENOMIC DNA]</scope>
    <source>
        <strain evidence="2 3">Nara gc5</strain>
    </source>
</reference>
<dbReference type="Proteomes" id="UP000011096">
    <property type="component" value="Unassembled WGS sequence"/>
</dbReference>
<name>A0A7J6IWL8_COLFN</name>
<dbReference type="PANTHER" id="PTHR35186:SF4">
    <property type="entry name" value="PRION-INHIBITION AND PROPAGATION HELO DOMAIN-CONTAINING PROTEIN"/>
    <property type="match status" value="1"/>
</dbReference>